<evidence type="ECO:0000256" key="8">
    <source>
        <dbReference type="ARBA" id="ARBA00023315"/>
    </source>
</evidence>
<keyword evidence="3 9" id="KW-0808">Transferase</keyword>
<keyword evidence="4 9" id="KW-0812">Transmembrane</keyword>
<feature type="short sequence motif" description="HXXXXD motif" evidence="9">
    <location>
        <begin position="135"/>
        <end position="140"/>
    </location>
</feature>
<dbReference type="CDD" id="cd07984">
    <property type="entry name" value="LPLAT_LABLAT-like"/>
    <property type="match status" value="1"/>
</dbReference>
<dbReference type="PIRSF" id="PIRSF026649">
    <property type="entry name" value="MsbB"/>
    <property type="match status" value="1"/>
</dbReference>
<dbReference type="NCBIfam" id="TIGR02207">
    <property type="entry name" value="lipid_A_htrB"/>
    <property type="match status" value="1"/>
</dbReference>
<dbReference type="Proteomes" id="UP001481413">
    <property type="component" value="Unassembled WGS sequence"/>
</dbReference>
<keyword evidence="5 9" id="KW-0448">Lipopolysaccharide biosynthesis</keyword>
<evidence type="ECO:0000256" key="5">
    <source>
        <dbReference type="ARBA" id="ARBA00022985"/>
    </source>
</evidence>
<comment type="pathway">
    <text evidence="9">Bacterial outer membrane biogenesis; lipopolysaccharide biosynthesis.</text>
</comment>
<comment type="subcellular location">
    <subcellularLocation>
        <location evidence="9">Cell inner membrane</location>
        <topology evidence="9">Single-pass membrane protein</topology>
    </subcellularLocation>
</comment>
<evidence type="ECO:0000256" key="2">
    <source>
        <dbReference type="ARBA" id="ARBA00022519"/>
    </source>
</evidence>
<evidence type="ECO:0000256" key="6">
    <source>
        <dbReference type="ARBA" id="ARBA00022989"/>
    </source>
</evidence>
<comment type="caution">
    <text evidence="10">The sequence shown here is derived from an EMBL/GenBank/DDBJ whole genome shotgun (WGS) entry which is preliminary data.</text>
</comment>
<dbReference type="Pfam" id="PF03279">
    <property type="entry name" value="Lip_A_acyltrans"/>
    <property type="match status" value="1"/>
</dbReference>
<keyword evidence="7 9" id="KW-0472">Membrane</keyword>
<dbReference type="RefSeq" id="WP_353293772.1">
    <property type="nucleotide sequence ID" value="NZ_BAABWH010000002.1"/>
</dbReference>
<comment type="function">
    <text evidence="9">Catalyzes the transfer of an acyl chain from an acyl-[acyl-carrier-protein] (ACP) to a Kdo(2)-lipid IV(A) to form a Kdo(2)-(acyl)-lipid IV(A).</text>
</comment>
<keyword evidence="6 9" id="KW-1133">Transmembrane helix</keyword>
<dbReference type="EC" id="2.3.1.241" evidence="9"/>
<evidence type="ECO:0000313" key="11">
    <source>
        <dbReference type="Proteomes" id="UP001481413"/>
    </source>
</evidence>
<evidence type="ECO:0000256" key="4">
    <source>
        <dbReference type="ARBA" id="ARBA00022692"/>
    </source>
</evidence>
<accession>A0ABP9ZXF5</accession>
<dbReference type="InterPro" id="IPR011920">
    <property type="entry name" value="Lipid_A_LpxL_LpxP"/>
</dbReference>
<evidence type="ECO:0000256" key="1">
    <source>
        <dbReference type="ARBA" id="ARBA00022475"/>
    </source>
</evidence>
<protein>
    <recommendedName>
        <fullName evidence="9">Lipid A biosynthesis acyltransferase</fullName>
        <ecNumber evidence="9">2.3.1.241</ecNumber>
    </recommendedName>
    <alternativeName>
        <fullName evidence="9">Kdo(2)-lipid IV(A) acyltransferase</fullName>
    </alternativeName>
</protein>
<proteinExistence type="inferred from homology"/>
<gene>
    <name evidence="9" type="primary">lpxL</name>
    <name evidence="10" type="ORF">NBRC116585_09470</name>
</gene>
<evidence type="ECO:0000256" key="7">
    <source>
        <dbReference type="ARBA" id="ARBA00023136"/>
    </source>
</evidence>
<reference evidence="10 11" key="1">
    <citation type="submission" date="2024-04" db="EMBL/GenBank/DDBJ databases">
        <title>Draft genome sequence of Thalassolituus maritimus NBRC 116585.</title>
        <authorList>
            <person name="Miyakawa T."/>
            <person name="Kusuya Y."/>
            <person name="Miura T."/>
        </authorList>
    </citation>
    <scope>NUCLEOTIDE SEQUENCE [LARGE SCALE GENOMIC DNA]</scope>
    <source>
        <strain evidence="10 11">5NW40-0001</strain>
    </source>
</reference>
<dbReference type="PANTHER" id="PTHR30606">
    <property type="entry name" value="LIPID A BIOSYNTHESIS LAUROYL ACYLTRANSFERASE"/>
    <property type="match status" value="1"/>
</dbReference>
<dbReference type="GO" id="GO:0016746">
    <property type="term" value="F:acyltransferase activity"/>
    <property type="evidence" value="ECO:0007669"/>
    <property type="project" value="UniProtKB-KW"/>
</dbReference>
<dbReference type="InterPro" id="IPR004960">
    <property type="entry name" value="LipA_acyltrans"/>
</dbReference>
<dbReference type="EMBL" id="BAABWH010000002">
    <property type="protein sequence ID" value="GAA6144830.1"/>
    <property type="molecule type" value="Genomic_DNA"/>
</dbReference>
<dbReference type="HAMAP" id="MF_01942">
    <property type="entry name" value="Lipid_A_LpxL_LpxP"/>
    <property type="match status" value="1"/>
</dbReference>
<keyword evidence="8 9" id="KW-0012">Acyltransferase</keyword>
<keyword evidence="11" id="KW-1185">Reference proteome</keyword>
<dbReference type="PANTHER" id="PTHR30606:SF9">
    <property type="entry name" value="LIPID A BIOSYNTHESIS LAUROYLTRANSFERASE"/>
    <property type="match status" value="1"/>
</dbReference>
<evidence type="ECO:0000256" key="9">
    <source>
        <dbReference type="HAMAP-Rule" id="MF_01942"/>
    </source>
</evidence>
<evidence type="ECO:0000256" key="3">
    <source>
        <dbReference type="ARBA" id="ARBA00022679"/>
    </source>
</evidence>
<comment type="catalytic activity">
    <reaction evidence="9">
        <text>an alpha-Kdo-(2-&gt;4)-alpha-Kdo-(2-&gt;6)-lipid IVA + a fatty acyl-[ACP] = an alpha-Kdo-(2-&gt;4)-alpha-Kdo-(2-&gt;6)-(acyl)-lipid IVA + holo-[ACP]</text>
        <dbReference type="Rhea" id="RHEA:69396"/>
        <dbReference type="Rhea" id="RHEA-COMP:9685"/>
        <dbReference type="Rhea" id="RHEA-COMP:14125"/>
        <dbReference type="ChEBI" id="CHEBI:64479"/>
        <dbReference type="ChEBI" id="CHEBI:138651"/>
        <dbReference type="ChEBI" id="CHEBI:176429"/>
        <dbReference type="ChEBI" id="CHEBI:176430"/>
        <dbReference type="EC" id="2.3.1.241"/>
    </reaction>
</comment>
<comment type="similarity">
    <text evidence="9">Belongs to the LpxL/LpxM/LpxP family.</text>
</comment>
<feature type="transmembrane region" description="Helical" evidence="9">
    <location>
        <begin position="20"/>
        <end position="37"/>
    </location>
</feature>
<keyword evidence="2 9" id="KW-0997">Cell inner membrane</keyword>
<evidence type="ECO:0000313" key="10">
    <source>
        <dbReference type="EMBL" id="GAA6144830.1"/>
    </source>
</evidence>
<organism evidence="10 11">
    <name type="scientific">Thalassolituus maritimus</name>
    <dbReference type="NCBI Taxonomy" id="484498"/>
    <lineage>
        <taxon>Bacteria</taxon>
        <taxon>Pseudomonadati</taxon>
        <taxon>Pseudomonadota</taxon>
        <taxon>Gammaproteobacteria</taxon>
        <taxon>Oceanospirillales</taxon>
        <taxon>Oceanospirillaceae</taxon>
        <taxon>Thalassolituus</taxon>
    </lineage>
</organism>
<sequence length="316" mass="35774">MADARHTGSAGTPPRHPKHWPVWFGVGVLVLLTRLPYSWQLGLGKGIGLILHKVARSRRHIAEVNIGLCFPEKTPKEQAALVRQIFIDNGIGLMETFMGWFRGPNWLRPKTEFVGFDKVREAQASGQGVMLLGAHYSMLDLAGSLLSTELHISVSYRPQDNPVMNYIMERNRARFYDECLTRKDIRGFIRTLRQGKVLWYAQDQDFGRKNSVFVNFFGHPAATITATSRIAKAGKAKVMPLTYFRKSDHSGYVITVHDPIDIPSGNDEADAQLANDFIEQQLRANPSQYLWLHKRFKTPVDPAIKKGSLYKKNNKA</sequence>
<keyword evidence="1 9" id="KW-1003">Cell membrane</keyword>
<comment type="pathway">
    <text evidence="9">Glycolipid biosynthesis; KDO(2)-lipid A biosynthesis; KDO(2)-lipid A from CMP-3-deoxy-D-manno-octulosonate and lipid IV(A): step 3/4.</text>
</comment>
<name>A0ABP9ZXF5_9GAMM</name>